<dbReference type="Proteomes" id="UP001162483">
    <property type="component" value="Unassembled WGS sequence"/>
</dbReference>
<comment type="caution">
    <text evidence="1">The sequence shown here is derived from an EMBL/GenBank/DDBJ whole genome shotgun (WGS) entry which is preliminary data.</text>
</comment>
<protein>
    <submittedName>
        <fullName evidence="1">Uncharacterized protein</fullName>
    </submittedName>
</protein>
<reference evidence="1" key="1">
    <citation type="submission" date="2023-05" db="EMBL/GenBank/DDBJ databases">
        <authorList>
            <person name="Stuckert A."/>
        </authorList>
    </citation>
    <scope>NUCLEOTIDE SEQUENCE</scope>
</reference>
<accession>A0ABN9BT17</accession>
<sequence length="63" mass="7292">MKKHLIHSSCICGQSIRVESNNTTYADNVTYPPGGNGSGDDRSRRWKHKCDCRISLTHKRRYR</sequence>
<keyword evidence="2" id="KW-1185">Reference proteome</keyword>
<dbReference type="EMBL" id="CATNWA010005828">
    <property type="protein sequence ID" value="CAI9550859.1"/>
    <property type="molecule type" value="Genomic_DNA"/>
</dbReference>
<evidence type="ECO:0000313" key="2">
    <source>
        <dbReference type="Proteomes" id="UP001162483"/>
    </source>
</evidence>
<name>A0ABN9BT17_9NEOB</name>
<organism evidence="1 2">
    <name type="scientific">Staurois parvus</name>
    <dbReference type="NCBI Taxonomy" id="386267"/>
    <lineage>
        <taxon>Eukaryota</taxon>
        <taxon>Metazoa</taxon>
        <taxon>Chordata</taxon>
        <taxon>Craniata</taxon>
        <taxon>Vertebrata</taxon>
        <taxon>Euteleostomi</taxon>
        <taxon>Amphibia</taxon>
        <taxon>Batrachia</taxon>
        <taxon>Anura</taxon>
        <taxon>Neobatrachia</taxon>
        <taxon>Ranoidea</taxon>
        <taxon>Ranidae</taxon>
        <taxon>Staurois</taxon>
    </lineage>
</organism>
<evidence type="ECO:0000313" key="1">
    <source>
        <dbReference type="EMBL" id="CAI9550859.1"/>
    </source>
</evidence>
<proteinExistence type="predicted"/>
<gene>
    <name evidence="1" type="ORF">SPARVUS_LOCUS3641948</name>
</gene>